<accession>A0A317TA38</accession>
<sequence>MTLQEVTMNFEDKLHEEILQTLERRSRIDMTKLTFLTTLFGIGTIGKIDIIGSQGVSDITLFGTVYIAPFVALVCDCFILRELWSVRRIGHFLSRHGCHDEQTFECFVKSMRNPFYQYGFKGLSILTIIIAAWMLVVQKGGIALLNISDYAWVTLSLLGWFFVDHRGYDILKKQFDQDTGVRKWFWKPLRRSELDVL</sequence>
<evidence type="ECO:0000313" key="3">
    <source>
        <dbReference type="Proteomes" id="UP000246278"/>
    </source>
</evidence>
<feature type="transmembrane region" description="Helical" evidence="1">
    <location>
        <begin position="33"/>
        <end position="53"/>
    </location>
</feature>
<feature type="transmembrane region" description="Helical" evidence="1">
    <location>
        <begin position="142"/>
        <end position="163"/>
    </location>
</feature>
<gene>
    <name evidence="2" type="ORF">CR164_05445</name>
</gene>
<comment type="caution">
    <text evidence="2">The sequence shown here is derived from an EMBL/GenBank/DDBJ whole genome shotgun (WGS) entry which is preliminary data.</text>
</comment>
<dbReference type="EMBL" id="PDNZ01000003">
    <property type="protein sequence ID" value="PWW82441.1"/>
    <property type="molecule type" value="Genomic_DNA"/>
</dbReference>
<dbReference type="Proteomes" id="UP000246278">
    <property type="component" value="Unassembled WGS sequence"/>
</dbReference>
<feature type="transmembrane region" description="Helical" evidence="1">
    <location>
        <begin position="59"/>
        <end position="80"/>
    </location>
</feature>
<organism evidence="2 3">
    <name type="scientific">Prosthecochloris marina</name>
    <dbReference type="NCBI Taxonomy" id="2017681"/>
    <lineage>
        <taxon>Bacteria</taxon>
        <taxon>Pseudomonadati</taxon>
        <taxon>Chlorobiota</taxon>
        <taxon>Chlorobiia</taxon>
        <taxon>Chlorobiales</taxon>
        <taxon>Chlorobiaceae</taxon>
        <taxon>Prosthecochloris</taxon>
    </lineage>
</organism>
<evidence type="ECO:0000313" key="2">
    <source>
        <dbReference type="EMBL" id="PWW82441.1"/>
    </source>
</evidence>
<reference evidence="3" key="1">
    <citation type="submission" date="2017-10" db="EMBL/GenBank/DDBJ databases">
        <authorList>
            <person name="Gaisin V.A."/>
            <person name="Rysina M.S."/>
            <person name="Grouzdev D.S."/>
        </authorList>
    </citation>
    <scope>NUCLEOTIDE SEQUENCE [LARGE SCALE GENOMIC DNA]</scope>
    <source>
        <strain evidence="3">V1</strain>
    </source>
</reference>
<keyword evidence="3" id="KW-1185">Reference proteome</keyword>
<feature type="transmembrane region" description="Helical" evidence="1">
    <location>
        <begin position="118"/>
        <end position="136"/>
    </location>
</feature>
<keyword evidence="1" id="KW-0812">Transmembrane</keyword>
<name>A0A317TA38_9CHLB</name>
<protein>
    <submittedName>
        <fullName evidence="2">Uncharacterized protein</fullName>
    </submittedName>
</protein>
<dbReference type="AlphaFoldDB" id="A0A317TA38"/>
<keyword evidence="1" id="KW-1133">Transmembrane helix</keyword>
<keyword evidence="1" id="KW-0472">Membrane</keyword>
<proteinExistence type="predicted"/>
<evidence type="ECO:0000256" key="1">
    <source>
        <dbReference type="SAM" id="Phobius"/>
    </source>
</evidence>